<protein>
    <submittedName>
        <fullName evidence="2">Uncharacterized protein</fullName>
    </submittedName>
</protein>
<organism evidence="2 3">
    <name type="scientific">Falsarthrobacter nasiphocae</name>
    <dbReference type="NCBI Taxonomy" id="189863"/>
    <lineage>
        <taxon>Bacteria</taxon>
        <taxon>Bacillati</taxon>
        <taxon>Actinomycetota</taxon>
        <taxon>Actinomycetes</taxon>
        <taxon>Micrococcales</taxon>
        <taxon>Micrococcaceae</taxon>
        <taxon>Falsarthrobacter</taxon>
    </lineage>
</organism>
<reference evidence="2" key="1">
    <citation type="submission" date="2023-07" db="EMBL/GenBank/DDBJ databases">
        <title>Sequencing the genomes of 1000 actinobacteria strains.</title>
        <authorList>
            <person name="Klenk H.-P."/>
        </authorList>
    </citation>
    <scope>NUCLEOTIDE SEQUENCE</scope>
    <source>
        <strain evidence="2">DSM 13988</strain>
    </source>
</reference>
<keyword evidence="1" id="KW-1133">Transmembrane helix</keyword>
<sequence>MHSPSKAPSTAEPGMLSRLLVTIAFVAVPQALLCLGLAWVMVNVWDGPPAPLGAAPGADCPPRLVHPPPG</sequence>
<gene>
    <name evidence="2" type="ORF">J2S35_001131</name>
</gene>
<keyword evidence="1" id="KW-0812">Transmembrane</keyword>
<name>A0AAE4C5C0_9MICC</name>
<evidence type="ECO:0000313" key="3">
    <source>
        <dbReference type="Proteomes" id="UP001247307"/>
    </source>
</evidence>
<evidence type="ECO:0000256" key="1">
    <source>
        <dbReference type="SAM" id="Phobius"/>
    </source>
</evidence>
<proteinExistence type="predicted"/>
<accession>A0AAE4C5C0</accession>
<evidence type="ECO:0000313" key="2">
    <source>
        <dbReference type="EMBL" id="MDR6892191.1"/>
    </source>
</evidence>
<dbReference type="EMBL" id="JAVDUI010000001">
    <property type="protein sequence ID" value="MDR6892191.1"/>
    <property type="molecule type" value="Genomic_DNA"/>
</dbReference>
<keyword evidence="1" id="KW-0472">Membrane</keyword>
<dbReference type="AlphaFoldDB" id="A0AAE4C5C0"/>
<dbReference type="Proteomes" id="UP001247307">
    <property type="component" value="Unassembled WGS sequence"/>
</dbReference>
<feature type="transmembrane region" description="Helical" evidence="1">
    <location>
        <begin position="20"/>
        <end position="42"/>
    </location>
</feature>
<keyword evidence="3" id="KW-1185">Reference proteome</keyword>
<comment type="caution">
    <text evidence="2">The sequence shown here is derived from an EMBL/GenBank/DDBJ whole genome shotgun (WGS) entry which is preliminary data.</text>
</comment>